<dbReference type="GO" id="GO:0006351">
    <property type="term" value="P:DNA-templated transcription"/>
    <property type="evidence" value="ECO:0007669"/>
    <property type="project" value="TreeGrafter"/>
</dbReference>
<dbReference type="InterPro" id="IPR036388">
    <property type="entry name" value="WH-like_DNA-bd_sf"/>
</dbReference>
<evidence type="ECO:0000313" key="6">
    <source>
        <dbReference type="EMBL" id="PSL15101.1"/>
    </source>
</evidence>
<dbReference type="InterPro" id="IPR058163">
    <property type="entry name" value="LysR-type_TF_proteobact-type"/>
</dbReference>
<evidence type="ECO:0000256" key="4">
    <source>
        <dbReference type="ARBA" id="ARBA00023163"/>
    </source>
</evidence>
<dbReference type="EMBL" id="PYGJ01000026">
    <property type="protein sequence ID" value="PSL15101.1"/>
    <property type="molecule type" value="Genomic_DNA"/>
</dbReference>
<dbReference type="SUPFAM" id="SSF46785">
    <property type="entry name" value="Winged helix' DNA-binding domain"/>
    <property type="match status" value="1"/>
</dbReference>
<dbReference type="Gene3D" id="3.40.190.10">
    <property type="entry name" value="Periplasmic binding protein-like II"/>
    <property type="match status" value="2"/>
</dbReference>
<evidence type="ECO:0000313" key="7">
    <source>
        <dbReference type="Proteomes" id="UP000240418"/>
    </source>
</evidence>
<protein>
    <submittedName>
        <fullName evidence="6">LysR family transcriptional regulator</fullName>
    </submittedName>
</protein>
<dbReference type="Proteomes" id="UP000240418">
    <property type="component" value="Unassembled WGS sequence"/>
</dbReference>
<dbReference type="PROSITE" id="PS50931">
    <property type="entry name" value="HTH_LYSR"/>
    <property type="match status" value="1"/>
</dbReference>
<keyword evidence="2" id="KW-0805">Transcription regulation</keyword>
<comment type="similarity">
    <text evidence="1">Belongs to the LysR transcriptional regulatory family.</text>
</comment>
<dbReference type="SUPFAM" id="SSF53850">
    <property type="entry name" value="Periplasmic binding protein-like II"/>
    <property type="match status" value="1"/>
</dbReference>
<dbReference type="PANTHER" id="PTHR30537:SF74">
    <property type="entry name" value="HTH-TYPE TRANSCRIPTIONAL REGULATOR TRPI"/>
    <property type="match status" value="1"/>
</dbReference>
<dbReference type="Gene3D" id="1.10.10.10">
    <property type="entry name" value="Winged helix-like DNA-binding domain superfamily/Winged helix DNA-binding domain"/>
    <property type="match status" value="1"/>
</dbReference>
<dbReference type="GO" id="GO:0003700">
    <property type="term" value="F:DNA-binding transcription factor activity"/>
    <property type="evidence" value="ECO:0007669"/>
    <property type="project" value="InterPro"/>
</dbReference>
<reference evidence="6 7" key="1">
    <citation type="submission" date="2018-03" db="EMBL/GenBank/DDBJ databases">
        <title>Genomic Encyclopedia of Archaeal and Bacterial Type Strains, Phase II (KMG-II): from individual species to whole genera.</title>
        <authorList>
            <person name="Goeker M."/>
        </authorList>
    </citation>
    <scope>NUCLEOTIDE SEQUENCE [LARGE SCALE GENOMIC DNA]</scope>
    <source>
        <strain evidence="6 7">DSM 100673</strain>
    </source>
</reference>
<organism evidence="6 7">
    <name type="scientific">Shimia abyssi</name>
    <dbReference type="NCBI Taxonomy" id="1662395"/>
    <lineage>
        <taxon>Bacteria</taxon>
        <taxon>Pseudomonadati</taxon>
        <taxon>Pseudomonadota</taxon>
        <taxon>Alphaproteobacteria</taxon>
        <taxon>Rhodobacterales</taxon>
        <taxon>Roseobacteraceae</taxon>
    </lineage>
</organism>
<keyword evidence="7" id="KW-1185">Reference proteome</keyword>
<dbReference type="InterPro" id="IPR036390">
    <property type="entry name" value="WH_DNA-bd_sf"/>
</dbReference>
<dbReference type="InterPro" id="IPR000847">
    <property type="entry name" value="LysR_HTH_N"/>
</dbReference>
<evidence type="ECO:0000256" key="3">
    <source>
        <dbReference type="ARBA" id="ARBA00023125"/>
    </source>
</evidence>
<proteinExistence type="inferred from homology"/>
<dbReference type="Pfam" id="PF00126">
    <property type="entry name" value="HTH_1"/>
    <property type="match status" value="1"/>
</dbReference>
<keyword evidence="4" id="KW-0804">Transcription</keyword>
<name>A0A2P8F061_9RHOB</name>
<feature type="domain" description="HTH lysR-type" evidence="5">
    <location>
        <begin position="48"/>
        <end position="105"/>
    </location>
</feature>
<dbReference type="InterPro" id="IPR005119">
    <property type="entry name" value="LysR_subst-bd"/>
</dbReference>
<dbReference type="PRINTS" id="PR00039">
    <property type="entry name" value="HTHLYSR"/>
</dbReference>
<sequence>MLAPGLRDLQAKPAFPASICFQRNSYLREQYSSKGVRVLVSRRHYNLPPLTTLSAFEAAARHLSFKNAAQELSVTPGAVSHQIKALEGDLGAALFQRRHRGVDLTEDGRVLFDALSSSFVRISKVLETIRDRSSSASVTVGSTTAVAALWLSPIIIDFWREMPDVSVSQLSQDRPFRDRPDIDFFIRYGRDRDASLNHTPLYRDHLIPVASPEMAQKLVGKSLEGLAQQRLIHLESDDRTWTTWPDWFHQLGYRGAIPAESRVDSYSVALQMARRGAGLALGWARLIRPMLESGKLVPVGPYQISAPNQFYLVGRPDDELSSSALALKEWILHEVRGSSV</sequence>
<keyword evidence="3" id="KW-0238">DNA-binding</keyword>
<accession>A0A2P8F061</accession>
<dbReference type="PANTHER" id="PTHR30537">
    <property type="entry name" value="HTH-TYPE TRANSCRIPTIONAL REGULATOR"/>
    <property type="match status" value="1"/>
</dbReference>
<dbReference type="GO" id="GO:0043565">
    <property type="term" value="F:sequence-specific DNA binding"/>
    <property type="evidence" value="ECO:0007669"/>
    <property type="project" value="TreeGrafter"/>
</dbReference>
<comment type="caution">
    <text evidence="6">The sequence shown here is derived from an EMBL/GenBank/DDBJ whole genome shotgun (WGS) entry which is preliminary data.</text>
</comment>
<evidence type="ECO:0000256" key="1">
    <source>
        <dbReference type="ARBA" id="ARBA00009437"/>
    </source>
</evidence>
<gene>
    <name evidence="6" type="ORF">CLV88_12620</name>
</gene>
<evidence type="ECO:0000259" key="5">
    <source>
        <dbReference type="PROSITE" id="PS50931"/>
    </source>
</evidence>
<dbReference type="AlphaFoldDB" id="A0A2P8F061"/>
<dbReference type="Pfam" id="PF03466">
    <property type="entry name" value="LysR_substrate"/>
    <property type="match status" value="1"/>
</dbReference>
<evidence type="ECO:0000256" key="2">
    <source>
        <dbReference type="ARBA" id="ARBA00023015"/>
    </source>
</evidence>
<dbReference type="FunFam" id="1.10.10.10:FF:000038">
    <property type="entry name" value="Glycine cleavage system transcriptional activator"/>
    <property type="match status" value="1"/>
</dbReference>